<name>A0AAN8XJB6_HALRR</name>
<dbReference type="EMBL" id="JAXCGZ010007548">
    <property type="protein sequence ID" value="KAK7079339.1"/>
    <property type="molecule type" value="Genomic_DNA"/>
</dbReference>
<dbReference type="GO" id="GO:0003682">
    <property type="term" value="F:chromatin binding"/>
    <property type="evidence" value="ECO:0007669"/>
    <property type="project" value="TreeGrafter"/>
</dbReference>
<organism evidence="6 7">
    <name type="scientific">Halocaridina rubra</name>
    <name type="common">Hawaiian red shrimp</name>
    <dbReference type="NCBI Taxonomy" id="373956"/>
    <lineage>
        <taxon>Eukaryota</taxon>
        <taxon>Metazoa</taxon>
        <taxon>Ecdysozoa</taxon>
        <taxon>Arthropoda</taxon>
        <taxon>Crustacea</taxon>
        <taxon>Multicrustacea</taxon>
        <taxon>Malacostraca</taxon>
        <taxon>Eumalacostraca</taxon>
        <taxon>Eucarida</taxon>
        <taxon>Decapoda</taxon>
        <taxon>Pleocyemata</taxon>
        <taxon>Caridea</taxon>
        <taxon>Atyoidea</taxon>
        <taxon>Atyidae</taxon>
        <taxon>Halocaridina</taxon>
    </lineage>
</organism>
<keyword evidence="7" id="KW-1185">Reference proteome</keyword>
<gene>
    <name evidence="6" type="ORF">SK128_013886</name>
</gene>
<sequence>MPGLDDWTLTPHRIIEKYFEECGASGEWKENTKEFFTNELTHESVLNKIPWVNETPLHHLRPNQLVRFRGMIQDMFDNEFYLDIYEVRDVKTGASRLRPGRYKDIAECGVGEEIITDSPQCQPGDRLNYYCIPLPGENEWVKEIYREKNPIVDEGSTSASNARLKRSIGEEDQAASSGASVDDVENMEDTSSEAAENKRIRVSQSENGADGEASTSTILTASNSINLNFPIPGMKGTPCMLKIYGDQTFSLNDVVEVIGILSIDPALVPTPCLEEDSPGMGNMDIDEEAVHSLPPSLVPRIHALTVRSLPHTNPLLPFEIDTESTSIIGDIREAREVLRQILEEAFLGDSLAAELVICHLLSSVYIRQDVIALGKYSINLSGISKALQDQGYTSKLNQLISTLVTRSHLLTMTLSNMNTTTFIPKKDYKANRLESGLLQLSKHTHFLVDETALTAGQLDAKGVQNLTALGNVINWQKLDYDFQFHQIEQPTNIPVLLLSEGKSMISCDARISLSPTHMDVATAFNKVESKLTPEVLMRIRGYLTAVRLFEYDLSEDMQKMVQDDFVETRKNDSSISAEDLHNLLTLARLVSISCGQHNLTLDVWKSTKILENERKMRINSP</sequence>
<dbReference type="AlphaFoldDB" id="A0AAN8XJB6"/>
<evidence type="ECO:0000256" key="3">
    <source>
        <dbReference type="ARBA" id="ARBA00015405"/>
    </source>
</evidence>
<dbReference type="InterPro" id="IPR019140">
    <property type="entry name" value="MCM_complex-bd"/>
</dbReference>
<comment type="subcellular location">
    <subcellularLocation>
        <location evidence="1">Nucleus</location>
    </subcellularLocation>
</comment>
<evidence type="ECO:0000256" key="2">
    <source>
        <dbReference type="ARBA" id="ARBA00007925"/>
    </source>
</evidence>
<protein>
    <recommendedName>
        <fullName evidence="3">Mini-chromosome maintenance complex-binding protein</fullName>
    </recommendedName>
</protein>
<feature type="compositionally biased region" description="Acidic residues" evidence="5">
    <location>
        <begin position="182"/>
        <end position="191"/>
    </location>
</feature>
<comment type="similarity">
    <text evidence="2">Belongs to the MCMBP family.</text>
</comment>
<feature type="region of interest" description="Disordered" evidence="5">
    <location>
        <begin position="153"/>
        <end position="214"/>
    </location>
</feature>
<evidence type="ECO:0000256" key="5">
    <source>
        <dbReference type="SAM" id="MobiDB-lite"/>
    </source>
</evidence>
<evidence type="ECO:0000256" key="4">
    <source>
        <dbReference type="ARBA" id="ARBA00023242"/>
    </source>
</evidence>
<dbReference type="PANTHER" id="PTHR13489">
    <property type="entry name" value="MINI-CHROMOSOME MAINTENANCE COMPLEX-BINDING PROTEIN"/>
    <property type="match status" value="1"/>
</dbReference>
<feature type="compositionally biased region" description="Polar residues" evidence="5">
    <location>
        <begin position="202"/>
        <end position="214"/>
    </location>
</feature>
<dbReference type="Proteomes" id="UP001381693">
    <property type="component" value="Unassembled WGS sequence"/>
</dbReference>
<proteinExistence type="inferred from homology"/>
<evidence type="ECO:0000256" key="1">
    <source>
        <dbReference type="ARBA" id="ARBA00004123"/>
    </source>
</evidence>
<evidence type="ECO:0000313" key="7">
    <source>
        <dbReference type="Proteomes" id="UP001381693"/>
    </source>
</evidence>
<dbReference type="PANTHER" id="PTHR13489:SF0">
    <property type="entry name" value="MINI-CHROMOSOME MAINTENANCE COMPLEX-BINDING PROTEIN"/>
    <property type="match status" value="1"/>
</dbReference>
<accession>A0AAN8XJB6</accession>
<reference evidence="6 7" key="1">
    <citation type="submission" date="2023-11" db="EMBL/GenBank/DDBJ databases">
        <title>Halocaridina rubra genome assembly.</title>
        <authorList>
            <person name="Smith C."/>
        </authorList>
    </citation>
    <scope>NUCLEOTIDE SEQUENCE [LARGE SCALE GENOMIC DNA]</scope>
    <source>
        <strain evidence="6">EP-1</strain>
        <tissue evidence="6">Whole</tissue>
    </source>
</reference>
<keyword evidence="4" id="KW-0539">Nucleus</keyword>
<dbReference type="Pfam" id="PF09739">
    <property type="entry name" value="MCM_bind"/>
    <property type="match status" value="1"/>
</dbReference>
<dbReference type="GO" id="GO:0006261">
    <property type="term" value="P:DNA-templated DNA replication"/>
    <property type="evidence" value="ECO:0007669"/>
    <property type="project" value="TreeGrafter"/>
</dbReference>
<comment type="caution">
    <text evidence="6">The sequence shown here is derived from an EMBL/GenBank/DDBJ whole genome shotgun (WGS) entry which is preliminary data.</text>
</comment>
<dbReference type="GO" id="GO:0005634">
    <property type="term" value="C:nucleus"/>
    <property type="evidence" value="ECO:0007669"/>
    <property type="project" value="UniProtKB-SubCell"/>
</dbReference>
<evidence type="ECO:0000313" key="6">
    <source>
        <dbReference type="EMBL" id="KAK7079339.1"/>
    </source>
</evidence>